<dbReference type="EMBL" id="JAWWNJ010000067">
    <property type="protein sequence ID" value="KAK7008445.1"/>
    <property type="molecule type" value="Genomic_DNA"/>
</dbReference>
<organism evidence="1 2">
    <name type="scientific">Favolaschia claudopus</name>
    <dbReference type="NCBI Taxonomy" id="2862362"/>
    <lineage>
        <taxon>Eukaryota</taxon>
        <taxon>Fungi</taxon>
        <taxon>Dikarya</taxon>
        <taxon>Basidiomycota</taxon>
        <taxon>Agaricomycotina</taxon>
        <taxon>Agaricomycetes</taxon>
        <taxon>Agaricomycetidae</taxon>
        <taxon>Agaricales</taxon>
        <taxon>Marasmiineae</taxon>
        <taxon>Mycenaceae</taxon>
        <taxon>Favolaschia</taxon>
    </lineage>
</organism>
<accession>A0AAW0AHR4</accession>
<gene>
    <name evidence="1" type="ORF">R3P38DRAFT_2791338</name>
</gene>
<proteinExistence type="predicted"/>
<name>A0AAW0AHR4_9AGAR</name>
<dbReference type="AlphaFoldDB" id="A0AAW0AHR4"/>
<sequence length="132" mass="14703">MACLLHQLQQLVAAESGGMFGVDTEERGGHWGGRKVGEVWERYKEALANLEERGWRKGVGGRRNQARATFGSGKKDVVIVVQTVYLLYAAFHRLEDPLSPSGVSTFSEALPRLLGEPRQYLHTKDLLHLGED</sequence>
<dbReference type="Proteomes" id="UP001362999">
    <property type="component" value="Unassembled WGS sequence"/>
</dbReference>
<evidence type="ECO:0000313" key="1">
    <source>
        <dbReference type="EMBL" id="KAK7008445.1"/>
    </source>
</evidence>
<keyword evidence="2" id="KW-1185">Reference proteome</keyword>
<comment type="caution">
    <text evidence="1">The sequence shown here is derived from an EMBL/GenBank/DDBJ whole genome shotgun (WGS) entry which is preliminary data.</text>
</comment>
<protein>
    <submittedName>
        <fullName evidence="1">Uncharacterized protein</fullName>
    </submittedName>
</protein>
<evidence type="ECO:0000313" key="2">
    <source>
        <dbReference type="Proteomes" id="UP001362999"/>
    </source>
</evidence>
<reference evidence="1 2" key="1">
    <citation type="journal article" date="2024" name="J Genomics">
        <title>Draft genome sequencing and assembly of Favolaschia claudopus CIRM-BRFM 2984 isolated from oak limbs.</title>
        <authorList>
            <person name="Navarro D."/>
            <person name="Drula E."/>
            <person name="Chaduli D."/>
            <person name="Cazenave R."/>
            <person name="Ahrendt S."/>
            <person name="Wang J."/>
            <person name="Lipzen A."/>
            <person name="Daum C."/>
            <person name="Barry K."/>
            <person name="Grigoriev I.V."/>
            <person name="Favel A."/>
            <person name="Rosso M.N."/>
            <person name="Martin F."/>
        </authorList>
    </citation>
    <scope>NUCLEOTIDE SEQUENCE [LARGE SCALE GENOMIC DNA]</scope>
    <source>
        <strain evidence="1 2">CIRM-BRFM 2984</strain>
    </source>
</reference>